<dbReference type="EMBL" id="CAJMWZ010003884">
    <property type="protein sequence ID" value="CAE6480579.1"/>
    <property type="molecule type" value="Genomic_DNA"/>
</dbReference>
<feature type="chain" id="PRO_5036265499" evidence="1">
    <location>
        <begin position="20"/>
        <end position="184"/>
    </location>
</feature>
<evidence type="ECO:0000256" key="1">
    <source>
        <dbReference type="SAM" id="SignalP"/>
    </source>
</evidence>
<evidence type="ECO:0000313" key="2">
    <source>
        <dbReference type="EMBL" id="CAE6480579.1"/>
    </source>
</evidence>
<dbReference type="EMBL" id="CAJNJQ010002345">
    <property type="protein sequence ID" value="CAE7172928.1"/>
    <property type="molecule type" value="Genomic_DNA"/>
</dbReference>
<sequence length="184" mass="20427">MFRFAHAIVALLAATPLLAQRLRDGQYKVSYSPAPCGIETKHYLDLSAPTAEATFNPIAEAQAQVWEVSTSATDSTWRELRSTTYPGISLGYPTAKDGTRVRGIDETSDDFYWFNLVSSGKPGYYYVYPYTSRDFVLNGDTRTEPGNRFGYFRGNVTDDKFPLQMLPLYFAPVTTASVDASANA</sequence>
<feature type="signal peptide" evidence="1">
    <location>
        <begin position="1"/>
        <end position="19"/>
    </location>
</feature>
<comment type="caution">
    <text evidence="3">The sequence shown here is derived from an EMBL/GenBank/DDBJ whole genome shotgun (WGS) entry which is preliminary data.</text>
</comment>
<proteinExistence type="predicted"/>
<reference evidence="3" key="1">
    <citation type="submission" date="2021-01" db="EMBL/GenBank/DDBJ databases">
        <authorList>
            <person name="Kaushik A."/>
        </authorList>
    </citation>
    <scope>NUCLEOTIDE SEQUENCE</scope>
    <source>
        <strain evidence="3">AG5</strain>
        <strain evidence="2">Type strain: AG8-Rh-89/</strain>
    </source>
</reference>
<name>A0A8H3E825_9AGAM</name>
<accession>A0A8H3E825</accession>
<protein>
    <submittedName>
        <fullName evidence="3">Uncharacterized protein</fullName>
    </submittedName>
</protein>
<gene>
    <name evidence="3" type="ORF">RDB_LOCUS108490</name>
    <name evidence="2" type="ORF">RDB_LOCUS74511</name>
</gene>
<evidence type="ECO:0000313" key="4">
    <source>
        <dbReference type="Proteomes" id="UP000663827"/>
    </source>
</evidence>
<organism evidence="3 4">
    <name type="scientific">Rhizoctonia solani</name>
    <dbReference type="NCBI Taxonomy" id="456999"/>
    <lineage>
        <taxon>Eukaryota</taxon>
        <taxon>Fungi</taxon>
        <taxon>Dikarya</taxon>
        <taxon>Basidiomycota</taxon>
        <taxon>Agaricomycotina</taxon>
        <taxon>Agaricomycetes</taxon>
        <taxon>Cantharellales</taxon>
        <taxon>Ceratobasidiaceae</taxon>
        <taxon>Rhizoctonia</taxon>
    </lineage>
</organism>
<keyword evidence="1" id="KW-0732">Signal</keyword>
<dbReference type="Proteomes" id="UP000663827">
    <property type="component" value="Unassembled WGS sequence"/>
</dbReference>
<evidence type="ECO:0000313" key="3">
    <source>
        <dbReference type="EMBL" id="CAE7172928.1"/>
    </source>
</evidence>
<dbReference type="AlphaFoldDB" id="A0A8H3E825"/>
<dbReference type="Proteomes" id="UP000663850">
    <property type="component" value="Unassembled WGS sequence"/>
</dbReference>